<keyword evidence="7 12" id="KW-0560">Oxidoreductase</keyword>
<feature type="domain" description="FAD/NAD(P)-binding" evidence="11">
    <location>
        <begin position="379"/>
        <end position="647"/>
    </location>
</feature>
<keyword evidence="4" id="KW-0285">Flavoprotein</keyword>
<dbReference type="EC" id="1.3.1.34" evidence="12"/>
<dbReference type="Proteomes" id="UP001302316">
    <property type="component" value="Unassembled WGS sequence"/>
</dbReference>
<keyword evidence="6" id="KW-0479">Metal-binding</keyword>
<evidence type="ECO:0000259" key="11">
    <source>
        <dbReference type="Pfam" id="PF07992"/>
    </source>
</evidence>
<dbReference type="GO" id="GO:0051536">
    <property type="term" value="F:iron-sulfur cluster binding"/>
    <property type="evidence" value="ECO:0007669"/>
    <property type="project" value="UniProtKB-KW"/>
</dbReference>
<dbReference type="PRINTS" id="PR00368">
    <property type="entry name" value="FADPNR"/>
</dbReference>
<comment type="cofactor">
    <cofactor evidence="1">
        <name>FMN</name>
        <dbReference type="ChEBI" id="CHEBI:58210"/>
    </cofactor>
</comment>
<dbReference type="SUPFAM" id="SSF51395">
    <property type="entry name" value="FMN-linked oxidoreductases"/>
    <property type="match status" value="1"/>
</dbReference>
<dbReference type="GO" id="GO:0010181">
    <property type="term" value="F:FMN binding"/>
    <property type="evidence" value="ECO:0007669"/>
    <property type="project" value="InterPro"/>
</dbReference>
<evidence type="ECO:0000313" key="12">
    <source>
        <dbReference type="EMBL" id="MEA5446355.1"/>
    </source>
</evidence>
<dbReference type="Pfam" id="PF00724">
    <property type="entry name" value="Oxidored_FMN"/>
    <property type="match status" value="1"/>
</dbReference>
<dbReference type="FunFam" id="3.50.50.60:FF:000113">
    <property type="entry name" value="NADPH-dependent 2,4-dienoyl-CoA reductase"/>
    <property type="match status" value="1"/>
</dbReference>
<name>A0AAP6MLT8_9GAMM</name>
<dbReference type="EMBL" id="JAYGII010000029">
    <property type="protein sequence ID" value="MEA5446355.1"/>
    <property type="molecule type" value="Genomic_DNA"/>
</dbReference>
<dbReference type="PANTHER" id="PTHR42917">
    <property type="entry name" value="2,4-DIENOYL-COA REDUCTASE"/>
    <property type="match status" value="1"/>
</dbReference>
<dbReference type="Gene3D" id="3.20.20.70">
    <property type="entry name" value="Aldolase class I"/>
    <property type="match status" value="1"/>
</dbReference>
<dbReference type="Gene3D" id="3.50.50.60">
    <property type="entry name" value="FAD/NAD(P)-binding domain"/>
    <property type="match status" value="1"/>
</dbReference>
<keyword evidence="9" id="KW-0411">Iron-sulfur</keyword>
<comment type="cofactor">
    <cofactor evidence="2">
        <name>[4Fe-4S] cluster</name>
        <dbReference type="ChEBI" id="CHEBI:49883"/>
    </cofactor>
</comment>
<evidence type="ECO:0000256" key="8">
    <source>
        <dbReference type="ARBA" id="ARBA00023004"/>
    </source>
</evidence>
<comment type="similarity">
    <text evidence="3">In the N-terminal section; belongs to the NADH:flavin oxidoreductase/NADH oxidase family.</text>
</comment>
<evidence type="ECO:0000256" key="6">
    <source>
        <dbReference type="ARBA" id="ARBA00022723"/>
    </source>
</evidence>
<dbReference type="GO" id="GO:0008670">
    <property type="term" value="F:2,4-dienoyl-CoA reductase (NADPH) activity"/>
    <property type="evidence" value="ECO:0007669"/>
    <property type="project" value="UniProtKB-EC"/>
</dbReference>
<dbReference type="CDD" id="cd02930">
    <property type="entry name" value="DCR_FMN"/>
    <property type="match status" value="1"/>
</dbReference>
<evidence type="ECO:0000259" key="10">
    <source>
        <dbReference type="Pfam" id="PF00724"/>
    </source>
</evidence>
<dbReference type="FunFam" id="3.20.20.70:FF:000082">
    <property type="entry name" value="NADPH-dependent 2,4-dienoyl-CoA reductase"/>
    <property type="match status" value="1"/>
</dbReference>
<dbReference type="InterPro" id="IPR001155">
    <property type="entry name" value="OxRdtase_FMN_N"/>
</dbReference>
<proteinExistence type="inferred from homology"/>
<sequence length="675" mass="74545">MSHKAYPHLFQPLDLGFTTLPNRILMGSMHTGLEDRVWHWDRLTAYFVERARGGAGLMVTGGIAPNRRGCLAPFASKLTNRLELPRHRKLTRAVHEAGGRICMQILHAGRYAYHPFSVAPSAIQAPISPFKPKALSSSGVEGQIRDFVRCARLARAGGYDGVEIMGSEGYFINQFLVPRTNTRTDQWGGSFENRMRVAVEVVRRTREAVGEDFIIIYRLSMLDMLADGNSWEEVVQLGKAIEAAGATIINTGIGWHETRVPTIATMVPRAAFTWVTRKLRDEVSLPLVTTNRINMPDTAEQVLADGDADMISMARPFLADPEWVNKAFEARSDEINTCIACNQACLDHVFEKKVASCLVNPRAGHETEVRIEPVNTPRRIAVVGAGPAGLAAATTAAERGHEVTLFEAADRIGGQFNMAKRIPGKEEFHETLRYFQRRIELSGVDLRLGQRADADALQDFDEVILATGVVPRDPGIPGQDHPKVLSYIDVLLHGKPVGQRVAVVGAGGIGFDVSEFLVHPQPEHAQTREEFFRQWGVDMQLDRRGGVEGLKPEFPPAAREIHLLQRKTSKPGKYLGKTTGWIHRVSLREHGVKMIPGVSYERIDDQGLHIRVGEESRCLEVDNVILCAGQLSQRELHDKLESAGVSTHLIGGANLAAELDAKRAIDEGTRLAARL</sequence>
<evidence type="ECO:0000256" key="5">
    <source>
        <dbReference type="ARBA" id="ARBA00022643"/>
    </source>
</evidence>
<dbReference type="AlphaFoldDB" id="A0AAP6MLT8"/>
<dbReference type="InterPro" id="IPR051793">
    <property type="entry name" value="NADH:flavin_oxidoreductase"/>
</dbReference>
<dbReference type="InterPro" id="IPR023753">
    <property type="entry name" value="FAD/NAD-binding_dom"/>
</dbReference>
<organism evidence="12 13">
    <name type="scientific">Natronospira elongata</name>
    <dbReference type="NCBI Taxonomy" id="3110268"/>
    <lineage>
        <taxon>Bacteria</taxon>
        <taxon>Pseudomonadati</taxon>
        <taxon>Pseudomonadota</taxon>
        <taxon>Gammaproteobacteria</taxon>
        <taxon>Natronospirales</taxon>
        <taxon>Natronospiraceae</taxon>
        <taxon>Natronospira</taxon>
    </lineage>
</organism>
<dbReference type="Gene3D" id="3.40.50.720">
    <property type="entry name" value="NAD(P)-binding Rossmann-like Domain"/>
    <property type="match status" value="1"/>
</dbReference>
<evidence type="ECO:0000256" key="9">
    <source>
        <dbReference type="ARBA" id="ARBA00023014"/>
    </source>
</evidence>
<dbReference type="Pfam" id="PF07992">
    <property type="entry name" value="Pyr_redox_2"/>
    <property type="match status" value="1"/>
</dbReference>
<feature type="domain" description="NADH:flavin oxidoreductase/NADH oxidase N-terminal" evidence="10">
    <location>
        <begin position="9"/>
        <end position="333"/>
    </location>
</feature>
<accession>A0AAP6MLT8</accession>
<evidence type="ECO:0000256" key="1">
    <source>
        <dbReference type="ARBA" id="ARBA00001917"/>
    </source>
</evidence>
<evidence type="ECO:0000256" key="4">
    <source>
        <dbReference type="ARBA" id="ARBA00022630"/>
    </source>
</evidence>
<dbReference type="RefSeq" id="WP_346052533.1">
    <property type="nucleotide sequence ID" value="NZ_JAYGII010000029.1"/>
</dbReference>
<dbReference type="GO" id="GO:0046872">
    <property type="term" value="F:metal ion binding"/>
    <property type="evidence" value="ECO:0007669"/>
    <property type="project" value="UniProtKB-KW"/>
</dbReference>
<keyword evidence="8" id="KW-0408">Iron</keyword>
<protein>
    <submittedName>
        <fullName evidence="12">NADPH-dependent 2,4-dienoyl-CoA reductase</fullName>
        <ecNumber evidence="12">1.3.1.34</ecNumber>
    </submittedName>
</protein>
<gene>
    <name evidence="12" type="ORF">VCB98_11045</name>
</gene>
<reference evidence="12 13" key="1">
    <citation type="submission" date="2023-12" db="EMBL/GenBank/DDBJ databases">
        <title>Whole-genome sequencing of halo(alkali)philic microorganisms from hypersaline lakes.</title>
        <authorList>
            <person name="Sorokin D.Y."/>
            <person name="Merkel A.Y."/>
            <person name="Messina E."/>
            <person name="Yakimov M."/>
        </authorList>
    </citation>
    <scope>NUCLEOTIDE SEQUENCE [LARGE SCALE GENOMIC DNA]</scope>
    <source>
        <strain evidence="12 13">AB-CW1</strain>
    </source>
</reference>
<comment type="caution">
    <text evidence="12">The sequence shown here is derived from an EMBL/GenBank/DDBJ whole genome shotgun (WGS) entry which is preliminary data.</text>
</comment>
<dbReference type="PANTHER" id="PTHR42917:SF2">
    <property type="entry name" value="2,4-DIENOYL-COA REDUCTASE [(2E)-ENOYL-COA-PRODUCING]"/>
    <property type="match status" value="1"/>
</dbReference>
<evidence type="ECO:0000256" key="3">
    <source>
        <dbReference type="ARBA" id="ARBA00011048"/>
    </source>
</evidence>
<dbReference type="InterPro" id="IPR013785">
    <property type="entry name" value="Aldolase_TIM"/>
</dbReference>
<evidence type="ECO:0000256" key="2">
    <source>
        <dbReference type="ARBA" id="ARBA00001966"/>
    </source>
</evidence>
<evidence type="ECO:0000256" key="7">
    <source>
        <dbReference type="ARBA" id="ARBA00023002"/>
    </source>
</evidence>
<dbReference type="SUPFAM" id="SSF51905">
    <property type="entry name" value="FAD/NAD(P)-binding domain"/>
    <property type="match status" value="1"/>
</dbReference>
<dbReference type="InterPro" id="IPR036188">
    <property type="entry name" value="FAD/NAD-bd_sf"/>
</dbReference>
<evidence type="ECO:0000313" key="13">
    <source>
        <dbReference type="Proteomes" id="UP001302316"/>
    </source>
</evidence>
<keyword evidence="5" id="KW-0288">FMN</keyword>
<keyword evidence="13" id="KW-1185">Reference proteome</keyword>